<accession>A0A1L5BTD6</accession>
<dbReference type="KEGG" id="sinb:SIDU_17225"/>
<dbReference type="Proteomes" id="UP000004550">
    <property type="component" value="Chromosome"/>
</dbReference>
<gene>
    <name evidence="2" type="ORF">SIDU_17225</name>
</gene>
<reference evidence="2 3" key="1">
    <citation type="journal article" date="2012" name="J. Bacteriol.">
        <title>Genome sequence of Sphingobium indicum B90A, a hexachlorocyclohexane-degrading bacterium.</title>
        <authorList>
            <person name="Anand S."/>
            <person name="Sangwan N."/>
            <person name="Lata P."/>
            <person name="Kaur J."/>
            <person name="Dua A."/>
            <person name="Singh A.K."/>
            <person name="Verma M."/>
            <person name="Kaur J."/>
            <person name="Khurana J.P."/>
            <person name="Khurana P."/>
            <person name="Mathur S."/>
            <person name="Lal R."/>
        </authorList>
    </citation>
    <scope>NUCLEOTIDE SEQUENCE [LARGE SCALE GENOMIC DNA]</scope>
    <source>
        <strain evidence="3">DSM 16412 / CCM 7286 / MTCC 6364 / B90A</strain>
    </source>
</reference>
<dbReference type="PANTHER" id="PTHR35563">
    <property type="entry name" value="BARREL METAL-DEPENDENT HYDROLASE, PUTATIVE (AFU_ORTHOLOGUE AFUA_1G16240)-RELATED"/>
    <property type="match status" value="1"/>
</dbReference>
<proteinExistence type="predicted"/>
<dbReference type="EMBL" id="CP013070">
    <property type="protein sequence ID" value="APL96115.1"/>
    <property type="molecule type" value="Genomic_DNA"/>
</dbReference>
<dbReference type="SUPFAM" id="SSF51556">
    <property type="entry name" value="Metallo-dependent hydrolases"/>
    <property type="match status" value="1"/>
</dbReference>
<sequence>MTDPRSLSITPPRKALPAGACDTHAHVFGPFDLFPLPEGRTYTPPLATADMHAEALARLGFDRAVIIQASAYGSDNRCTLEAVARDPVARRGVGVADESFDEAQLAALRAGGIRGLRFTEIIGKDSGKRLAGASGFDTLRAIAPRMRAVGLHAQLFAPFDLLIDWIDDLLALDVPLVLDHLARVGPSDRTVDDPRFQRLLGLLREGRVWVKLMVFRNSRAPETGYADLRPFHEAMTRANPGRLVWGTDWPLLNVAPPPDPGALLDLLDAWIEGDAVLRRRILVDNPERLYGFPAQA</sequence>
<protein>
    <submittedName>
        <fullName evidence="2">Metal-dependent hydrolase</fullName>
    </submittedName>
</protein>
<evidence type="ECO:0000259" key="1">
    <source>
        <dbReference type="Pfam" id="PF04909"/>
    </source>
</evidence>
<keyword evidence="2" id="KW-0378">Hydrolase</keyword>
<evidence type="ECO:0000313" key="3">
    <source>
        <dbReference type="Proteomes" id="UP000004550"/>
    </source>
</evidence>
<dbReference type="GO" id="GO:0016787">
    <property type="term" value="F:hydrolase activity"/>
    <property type="evidence" value="ECO:0007669"/>
    <property type="project" value="UniProtKB-KW"/>
</dbReference>
<name>A0A1L5BTD6_SPHIB</name>
<dbReference type="Pfam" id="PF04909">
    <property type="entry name" value="Amidohydro_2"/>
    <property type="match status" value="1"/>
</dbReference>
<evidence type="ECO:0000313" key="2">
    <source>
        <dbReference type="EMBL" id="APL96115.1"/>
    </source>
</evidence>
<dbReference type="InterPro" id="IPR006680">
    <property type="entry name" value="Amidohydro-rel"/>
</dbReference>
<dbReference type="InterPro" id="IPR052358">
    <property type="entry name" value="Aro_Compnd_Degr_Hydrolases"/>
</dbReference>
<dbReference type="InterPro" id="IPR032466">
    <property type="entry name" value="Metal_Hydrolase"/>
</dbReference>
<feature type="domain" description="Amidohydrolase-related" evidence="1">
    <location>
        <begin position="21"/>
        <end position="292"/>
    </location>
</feature>
<dbReference type="RefSeq" id="WP_007686835.1">
    <property type="nucleotide sequence ID" value="NZ_CP013070.1"/>
</dbReference>
<dbReference type="AlphaFoldDB" id="A0A1L5BTD6"/>
<organism evidence="2 3">
    <name type="scientific">Sphingobium indicum (strain DSM 16412 / CCM 7286 / MTCC 6364 / B90A)</name>
    <dbReference type="NCBI Taxonomy" id="861109"/>
    <lineage>
        <taxon>Bacteria</taxon>
        <taxon>Pseudomonadati</taxon>
        <taxon>Pseudomonadota</taxon>
        <taxon>Alphaproteobacteria</taxon>
        <taxon>Sphingomonadales</taxon>
        <taxon>Sphingomonadaceae</taxon>
        <taxon>Sphingobium</taxon>
    </lineage>
</organism>
<dbReference type="PANTHER" id="PTHR35563:SF2">
    <property type="entry name" value="BARREL METAL-DEPENDENT HYDROLASE, PUTATIVE (AFU_ORTHOLOGUE AFUA_1G16240)-RELATED"/>
    <property type="match status" value="1"/>
</dbReference>
<dbReference type="Gene3D" id="3.20.20.140">
    <property type="entry name" value="Metal-dependent hydrolases"/>
    <property type="match status" value="1"/>
</dbReference>